<dbReference type="EMBL" id="AP024169">
    <property type="protein sequence ID" value="BCN29484.1"/>
    <property type="molecule type" value="Genomic_DNA"/>
</dbReference>
<dbReference type="PANTHER" id="PTHR34988:SF1">
    <property type="entry name" value="DNA-BINDING PROTEIN"/>
    <property type="match status" value="1"/>
</dbReference>
<dbReference type="KEGG" id="ahb:bsdtb5_07790"/>
<dbReference type="Gene3D" id="3.30.1330.80">
    <property type="entry name" value="Hypothetical protein, similar to alpha- acetolactate decarboxylase, domain 2"/>
    <property type="match status" value="1"/>
</dbReference>
<sequence length="131" mass="14753">MKPHCFRLRRGEDLYLSLKSYVSKNNIKAATIISAVGCVSRACLRDASGVNIRAIEEHMEIVSVIGTLSDNRVHLHASFSKEDLSTIGGHLVEGCVINTTAEIVLLEMPEYEFEKEYDEETGYNELVIHRR</sequence>
<organism evidence="2 3">
    <name type="scientific">Anaeromicropila herbilytica</name>
    <dbReference type="NCBI Taxonomy" id="2785025"/>
    <lineage>
        <taxon>Bacteria</taxon>
        <taxon>Bacillati</taxon>
        <taxon>Bacillota</taxon>
        <taxon>Clostridia</taxon>
        <taxon>Lachnospirales</taxon>
        <taxon>Lachnospiraceae</taxon>
        <taxon>Anaeromicropila</taxon>
    </lineage>
</organism>
<dbReference type="PROSITE" id="PS51742">
    <property type="entry name" value="PPC"/>
    <property type="match status" value="1"/>
</dbReference>
<evidence type="ECO:0000313" key="3">
    <source>
        <dbReference type="Proteomes" id="UP000595897"/>
    </source>
</evidence>
<reference evidence="2 3" key="1">
    <citation type="submission" date="2020-11" db="EMBL/GenBank/DDBJ databases">
        <title>Draft genome sequencing of a Lachnospiraceae strain isolated from anoxic soil subjected to BSD treatment.</title>
        <authorList>
            <person name="Uek A."/>
            <person name="Tonouchi A."/>
        </authorList>
    </citation>
    <scope>NUCLEOTIDE SEQUENCE [LARGE SCALE GENOMIC DNA]</scope>
    <source>
        <strain evidence="2 3">TB5</strain>
    </source>
</reference>
<name>A0A7R7EIR0_9FIRM</name>
<dbReference type="GO" id="GO:0003677">
    <property type="term" value="F:DNA binding"/>
    <property type="evidence" value="ECO:0007669"/>
    <property type="project" value="UniProtKB-KW"/>
</dbReference>
<keyword evidence="2" id="KW-0238">DNA-binding</keyword>
<evidence type="ECO:0000259" key="1">
    <source>
        <dbReference type="PROSITE" id="PS51742"/>
    </source>
</evidence>
<dbReference type="AlphaFoldDB" id="A0A7R7EIR0"/>
<dbReference type="CDD" id="cd11378">
    <property type="entry name" value="DUF296"/>
    <property type="match status" value="1"/>
</dbReference>
<protein>
    <submittedName>
        <fullName evidence="2">DNA-binding protein</fullName>
    </submittedName>
</protein>
<gene>
    <name evidence="2" type="ORF">bsdtb5_07790</name>
</gene>
<keyword evidence="3" id="KW-1185">Reference proteome</keyword>
<dbReference type="InterPro" id="IPR005175">
    <property type="entry name" value="PPC_dom"/>
</dbReference>
<accession>A0A7R7EIR0</accession>
<proteinExistence type="predicted"/>
<dbReference type="RefSeq" id="WP_271714756.1">
    <property type="nucleotide sequence ID" value="NZ_AP024169.1"/>
</dbReference>
<evidence type="ECO:0000313" key="2">
    <source>
        <dbReference type="EMBL" id="BCN29484.1"/>
    </source>
</evidence>
<dbReference type="PANTHER" id="PTHR34988">
    <property type="entry name" value="PROTEIN, PUTATIVE-RELATED"/>
    <property type="match status" value="1"/>
</dbReference>
<dbReference type="Pfam" id="PF03479">
    <property type="entry name" value="PCC"/>
    <property type="match status" value="1"/>
</dbReference>
<dbReference type="SUPFAM" id="SSF117856">
    <property type="entry name" value="AF0104/ALDC/Ptd012-like"/>
    <property type="match status" value="1"/>
</dbReference>
<feature type="domain" description="PPC" evidence="1">
    <location>
        <begin position="1"/>
        <end position="129"/>
    </location>
</feature>
<dbReference type="Proteomes" id="UP000595897">
    <property type="component" value="Chromosome"/>
</dbReference>